<proteinExistence type="predicted"/>
<gene>
    <name evidence="1" type="ORF">DB44_BX00070</name>
</gene>
<accession>A0A0C1HDV7</accession>
<evidence type="ECO:0000313" key="1">
    <source>
        <dbReference type="EMBL" id="KIC72938.1"/>
    </source>
</evidence>
<evidence type="ECO:0000313" key="2">
    <source>
        <dbReference type="Proteomes" id="UP000031465"/>
    </source>
</evidence>
<dbReference type="AlphaFoldDB" id="A0A0C1HDV7"/>
<sequence>MNSLVKWVESISKILLGQELNKKAPENERIAKQFVSKINIDYQVISILLSTLLI</sequence>
<dbReference type="PATRIC" id="fig|362787.3.peg.665"/>
<dbReference type="Proteomes" id="UP000031465">
    <property type="component" value="Unassembled WGS sequence"/>
</dbReference>
<protein>
    <submittedName>
        <fullName evidence="1">Uncharacterized protein</fullName>
    </submittedName>
</protein>
<reference evidence="1 2" key="1">
    <citation type="journal article" date="2014" name="Mol. Biol. Evol.">
        <title>Massive expansion of Ubiquitination-related gene families within the Chlamydiae.</title>
        <authorList>
            <person name="Domman D."/>
            <person name="Collingro A."/>
            <person name="Lagkouvardos I."/>
            <person name="Gehre L."/>
            <person name="Weinmaier T."/>
            <person name="Rattei T."/>
            <person name="Subtil A."/>
            <person name="Horn M."/>
        </authorList>
    </citation>
    <scope>NUCLEOTIDE SEQUENCE [LARGE SCALE GENOMIC DNA]</scope>
    <source>
        <strain evidence="1 2">EI2</strain>
    </source>
</reference>
<name>A0A0C1HDV7_9BACT</name>
<organism evidence="1 2">
    <name type="scientific">Candidatus Protochlamydia amoebophila</name>
    <dbReference type="NCBI Taxonomy" id="362787"/>
    <lineage>
        <taxon>Bacteria</taxon>
        <taxon>Pseudomonadati</taxon>
        <taxon>Chlamydiota</taxon>
        <taxon>Chlamydiia</taxon>
        <taxon>Parachlamydiales</taxon>
        <taxon>Parachlamydiaceae</taxon>
        <taxon>Candidatus Protochlamydia</taxon>
    </lineage>
</organism>
<comment type="caution">
    <text evidence="1">The sequence shown here is derived from an EMBL/GenBank/DDBJ whole genome shotgun (WGS) entry which is preliminary data.</text>
</comment>
<dbReference type="EMBL" id="JSAN01000044">
    <property type="protein sequence ID" value="KIC72938.1"/>
    <property type="molecule type" value="Genomic_DNA"/>
</dbReference>